<keyword evidence="1" id="KW-1185">Reference proteome</keyword>
<dbReference type="WBParaSite" id="nRc.2.0.1.t20058-RA">
    <property type="protein sequence ID" value="nRc.2.0.1.t20058-RA"/>
    <property type="gene ID" value="nRc.2.0.1.g20058"/>
</dbReference>
<organism evidence="1 2">
    <name type="scientific">Romanomermis culicivorax</name>
    <name type="common">Nematode worm</name>
    <dbReference type="NCBI Taxonomy" id="13658"/>
    <lineage>
        <taxon>Eukaryota</taxon>
        <taxon>Metazoa</taxon>
        <taxon>Ecdysozoa</taxon>
        <taxon>Nematoda</taxon>
        <taxon>Enoplea</taxon>
        <taxon>Dorylaimia</taxon>
        <taxon>Mermithida</taxon>
        <taxon>Mermithoidea</taxon>
        <taxon>Mermithidae</taxon>
        <taxon>Romanomermis</taxon>
    </lineage>
</organism>
<dbReference type="AlphaFoldDB" id="A0A915J2F6"/>
<proteinExistence type="predicted"/>
<accession>A0A915J2F6</accession>
<evidence type="ECO:0000313" key="2">
    <source>
        <dbReference type="WBParaSite" id="nRc.2.0.1.t20058-RA"/>
    </source>
</evidence>
<name>A0A915J2F6_ROMCU</name>
<sequence>MLVHEAVGKITIALVNENSLHPNSIASKVCLLFLCIDDSLLDIRKFFANANYDMINQLKKNSKKFMQMDRNELEYKSVTKSLGNNLALEGKDNTGRIIQRLPDDR</sequence>
<evidence type="ECO:0000313" key="1">
    <source>
        <dbReference type="Proteomes" id="UP000887565"/>
    </source>
</evidence>
<reference evidence="2" key="1">
    <citation type="submission" date="2022-11" db="UniProtKB">
        <authorList>
            <consortium name="WormBaseParasite"/>
        </authorList>
    </citation>
    <scope>IDENTIFICATION</scope>
</reference>
<dbReference type="Proteomes" id="UP000887565">
    <property type="component" value="Unplaced"/>
</dbReference>
<protein>
    <submittedName>
        <fullName evidence="2">Uncharacterized protein</fullName>
    </submittedName>
</protein>